<keyword evidence="4 10" id="KW-0812">Transmembrane</keyword>
<evidence type="ECO:0000256" key="7">
    <source>
        <dbReference type="ARBA" id="ARBA00023098"/>
    </source>
</evidence>
<comment type="caution">
    <text evidence="10">Lacks conserved residue(s) required for the propagation of feature annotation.</text>
</comment>
<keyword evidence="6 10" id="KW-1133">Transmembrane helix</keyword>
<dbReference type="GO" id="GO:0034625">
    <property type="term" value="P:fatty acid elongation, monounsaturated fatty acid"/>
    <property type="evidence" value="ECO:0007669"/>
    <property type="project" value="TreeGrafter"/>
</dbReference>
<feature type="transmembrane region" description="Helical" evidence="10">
    <location>
        <begin position="32"/>
        <end position="53"/>
    </location>
</feature>
<proteinExistence type="inferred from homology"/>
<keyword evidence="2 10" id="KW-0444">Lipid biosynthesis</keyword>
<dbReference type="PANTHER" id="PTHR11157">
    <property type="entry name" value="FATTY ACID ACYL TRANSFERASE-RELATED"/>
    <property type="match status" value="1"/>
</dbReference>
<evidence type="ECO:0000256" key="4">
    <source>
        <dbReference type="ARBA" id="ARBA00022692"/>
    </source>
</evidence>
<sequence length="141" mass="16318">NGSYLLNYGLDTWGCQVVNPSQTDAKELRKLLLGWLFFITKFVEFADTVFFILRKKQTQVSALHVIHHALVPILVWIGFKFLPGGSNAFFPLINSLVHTIMYTYYGLSTLGPAVQPYLWWKKYLTRIQMIQFVLIIMNSSR</sequence>
<dbReference type="GO" id="GO:0042761">
    <property type="term" value="P:very long-chain fatty acid biosynthetic process"/>
    <property type="evidence" value="ECO:0007669"/>
    <property type="project" value="TreeGrafter"/>
</dbReference>
<evidence type="ECO:0000256" key="10">
    <source>
        <dbReference type="RuleBase" id="RU361115"/>
    </source>
</evidence>
<name>A0A7R9QJ07_9ACAR</name>
<evidence type="ECO:0000256" key="9">
    <source>
        <dbReference type="ARBA" id="ARBA00023160"/>
    </source>
</evidence>
<dbReference type="AlphaFoldDB" id="A0A7R9QJ07"/>
<comment type="subcellular location">
    <subcellularLocation>
        <location evidence="1">Membrane</location>
        <topology evidence="1">Multi-pass membrane protein</topology>
    </subcellularLocation>
</comment>
<evidence type="ECO:0000256" key="8">
    <source>
        <dbReference type="ARBA" id="ARBA00023136"/>
    </source>
</evidence>
<evidence type="ECO:0000256" key="2">
    <source>
        <dbReference type="ARBA" id="ARBA00022516"/>
    </source>
</evidence>
<accession>A0A7R9QJ07</accession>
<keyword evidence="9 10" id="KW-0275">Fatty acid biosynthesis</keyword>
<dbReference type="EMBL" id="OC892075">
    <property type="protein sequence ID" value="CAD7646666.1"/>
    <property type="molecule type" value="Genomic_DNA"/>
</dbReference>
<comment type="catalytic activity">
    <reaction evidence="10">
        <text>a very-long-chain acyl-CoA + malonyl-CoA + H(+) = a very-long-chain 3-oxoacyl-CoA + CO2 + CoA</text>
        <dbReference type="Rhea" id="RHEA:32727"/>
        <dbReference type="ChEBI" id="CHEBI:15378"/>
        <dbReference type="ChEBI" id="CHEBI:16526"/>
        <dbReference type="ChEBI" id="CHEBI:57287"/>
        <dbReference type="ChEBI" id="CHEBI:57384"/>
        <dbReference type="ChEBI" id="CHEBI:90725"/>
        <dbReference type="ChEBI" id="CHEBI:90736"/>
        <dbReference type="EC" id="2.3.1.199"/>
    </reaction>
</comment>
<keyword evidence="12" id="KW-1185">Reference proteome</keyword>
<dbReference type="Pfam" id="PF01151">
    <property type="entry name" value="ELO"/>
    <property type="match status" value="1"/>
</dbReference>
<evidence type="ECO:0000256" key="5">
    <source>
        <dbReference type="ARBA" id="ARBA00022832"/>
    </source>
</evidence>
<keyword evidence="3 10" id="KW-0808">Transferase</keyword>
<gene>
    <name evidence="11" type="ORF">OSB1V03_LOCUS21083</name>
</gene>
<evidence type="ECO:0000256" key="3">
    <source>
        <dbReference type="ARBA" id="ARBA00022679"/>
    </source>
</evidence>
<dbReference type="GO" id="GO:0005789">
    <property type="term" value="C:endoplasmic reticulum membrane"/>
    <property type="evidence" value="ECO:0007669"/>
    <property type="project" value="TreeGrafter"/>
</dbReference>
<keyword evidence="5 10" id="KW-0276">Fatty acid metabolism</keyword>
<evidence type="ECO:0000256" key="1">
    <source>
        <dbReference type="ARBA" id="ARBA00004141"/>
    </source>
</evidence>
<protein>
    <recommendedName>
        <fullName evidence="10">Elongation of very long chain fatty acids protein</fullName>
        <ecNumber evidence="10">2.3.1.199</ecNumber>
    </recommendedName>
    <alternativeName>
        <fullName evidence="10">Very-long-chain 3-oxoacyl-CoA synthase</fullName>
    </alternativeName>
</protein>
<dbReference type="EC" id="2.3.1.199" evidence="10"/>
<evidence type="ECO:0000256" key="6">
    <source>
        <dbReference type="ARBA" id="ARBA00022989"/>
    </source>
</evidence>
<organism evidence="11">
    <name type="scientific">Medioppia subpectinata</name>
    <dbReference type="NCBI Taxonomy" id="1979941"/>
    <lineage>
        <taxon>Eukaryota</taxon>
        <taxon>Metazoa</taxon>
        <taxon>Ecdysozoa</taxon>
        <taxon>Arthropoda</taxon>
        <taxon>Chelicerata</taxon>
        <taxon>Arachnida</taxon>
        <taxon>Acari</taxon>
        <taxon>Acariformes</taxon>
        <taxon>Sarcoptiformes</taxon>
        <taxon>Oribatida</taxon>
        <taxon>Brachypylina</taxon>
        <taxon>Oppioidea</taxon>
        <taxon>Oppiidae</taxon>
        <taxon>Medioppia</taxon>
    </lineage>
</organism>
<keyword evidence="8 10" id="KW-0472">Membrane</keyword>
<keyword evidence="7 10" id="KW-0443">Lipid metabolism</keyword>
<dbReference type="GO" id="GO:0034626">
    <property type="term" value="P:fatty acid elongation, polyunsaturated fatty acid"/>
    <property type="evidence" value="ECO:0007669"/>
    <property type="project" value="TreeGrafter"/>
</dbReference>
<dbReference type="PANTHER" id="PTHR11157:SF69">
    <property type="entry name" value="ELONGATION OF VERY LONG CHAIN FATTY ACIDS PROTEIN 7"/>
    <property type="match status" value="1"/>
</dbReference>
<reference evidence="11" key="1">
    <citation type="submission" date="2020-11" db="EMBL/GenBank/DDBJ databases">
        <authorList>
            <person name="Tran Van P."/>
        </authorList>
    </citation>
    <scope>NUCLEOTIDE SEQUENCE</scope>
</reference>
<feature type="transmembrane region" description="Helical" evidence="10">
    <location>
        <begin position="102"/>
        <end position="120"/>
    </location>
</feature>
<dbReference type="EMBL" id="CAJPIZ010037500">
    <property type="protein sequence ID" value="CAG2121137.1"/>
    <property type="molecule type" value="Genomic_DNA"/>
</dbReference>
<dbReference type="GO" id="GO:0019367">
    <property type="term" value="P:fatty acid elongation, saturated fatty acid"/>
    <property type="evidence" value="ECO:0007669"/>
    <property type="project" value="TreeGrafter"/>
</dbReference>
<dbReference type="Proteomes" id="UP000759131">
    <property type="component" value="Unassembled WGS sequence"/>
</dbReference>
<dbReference type="InterPro" id="IPR002076">
    <property type="entry name" value="ELO_fam"/>
</dbReference>
<feature type="transmembrane region" description="Helical" evidence="10">
    <location>
        <begin position="65"/>
        <end position="82"/>
    </location>
</feature>
<dbReference type="OrthoDB" id="434092at2759"/>
<feature type="non-terminal residue" evidence="11">
    <location>
        <position position="141"/>
    </location>
</feature>
<comment type="similarity">
    <text evidence="10">Belongs to the ELO family.</text>
</comment>
<dbReference type="GO" id="GO:0030148">
    <property type="term" value="P:sphingolipid biosynthetic process"/>
    <property type="evidence" value="ECO:0007669"/>
    <property type="project" value="TreeGrafter"/>
</dbReference>
<evidence type="ECO:0000313" key="11">
    <source>
        <dbReference type="EMBL" id="CAD7646666.1"/>
    </source>
</evidence>
<dbReference type="GO" id="GO:0009922">
    <property type="term" value="F:fatty acid elongase activity"/>
    <property type="evidence" value="ECO:0007669"/>
    <property type="project" value="UniProtKB-EC"/>
</dbReference>
<evidence type="ECO:0000313" key="12">
    <source>
        <dbReference type="Proteomes" id="UP000759131"/>
    </source>
</evidence>
<feature type="non-terminal residue" evidence="11">
    <location>
        <position position="1"/>
    </location>
</feature>